<evidence type="ECO:0000313" key="5">
    <source>
        <dbReference type="EMBL" id="RNC97906.1"/>
    </source>
</evidence>
<name>A0A3M8H682_9BACI</name>
<evidence type="ECO:0000313" key="6">
    <source>
        <dbReference type="Proteomes" id="UP000279909"/>
    </source>
</evidence>
<keyword evidence="2" id="KW-0238">DNA-binding</keyword>
<dbReference type="EMBL" id="RHLQ01000035">
    <property type="protein sequence ID" value="RNC97906.1"/>
    <property type="molecule type" value="Genomic_DNA"/>
</dbReference>
<sequence length="137" mass="16368">MNQPDQLIHTWVNFSKFHNRITHSLDYFLQQKYHLCLNEFYLMMFINESREKKLRLLQLQNMIGLSQSALSRLVSRLEQHDLHPVERACYVEDKRSVYVVLTPSGQQHIVDILNEVNRILQQSLSEKDIKNIRLFAE</sequence>
<proteinExistence type="predicted"/>
<dbReference type="Pfam" id="PF22381">
    <property type="entry name" value="Staph_reg_Sar_Rot"/>
    <property type="match status" value="1"/>
</dbReference>
<keyword evidence="6" id="KW-1185">Reference proteome</keyword>
<dbReference type="GO" id="GO:0006950">
    <property type="term" value="P:response to stress"/>
    <property type="evidence" value="ECO:0007669"/>
    <property type="project" value="TreeGrafter"/>
</dbReference>
<dbReference type="InterPro" id="IPR000835">
    <property type="entry name" value="HTH_MarR-typ"/>
</dbReference>
<dbReference type="SUPFAM" id="SSF46785">
    <property type="entry name" value="Winged helix' DNA-binding domain"/>
    <property type="match status" value="1"/>
</dbReference>
<keyword evidence="3" id="KW-0804">Transcription</keyword>
<dbReference type="PROSITE" id="PS50995">
    <property type="entry name" value="HTH_MARR_2"/>
    <property type="match status" value="1"/>
</dbReference>
<dbReference type="Proteomes" id="UP000279909">
    <property type="component" value="Unassembled WGS sequence"/>
</dbReference>
<dbReference type="AlphaFoldDB" id="A0A3M8H682"/>
<dbReference type="InterPro" id="IPR055166">
    <property type="entry name" value="Transc_reg_Sar_Rot_HTH"/>
</dbReference>
<gene>
    <name evidence="5" type="ORF">EC501_13135</name>
</gene>
<dbReference type="InterPro" id="IPR039422">
    <property type="entry name" value="MarR/SlyA-like"/>
</dbReference>
<evidence type="ECO:0000256" key="1">
    <source>
        <dbReference type="ARBA" id="ARBA00023015"/>
    </source>
</evidence>
<evidence type="ECO:0000259" key="4">
    <source>
        <dbReference type="PROSITE" id="PS50995"/>
    </source>
</evidence>
<keyword evidence="1" id="KW-0805">Transcription regulation</keyword>
<dbReference type="SMART" id="SM00347">
    <property type="entry name" value="HTH_MARR"/>
    <property type="match status" value="1"/>
</dbReference>
<accession>A0A3M8H682</accession>
<evidence type="ECO:0000256" key="3">
    <source>
        <dbReference type="ARBA" id="ARBA00023163"/>
    </source>
</evidence>
<dbReference type="PANTHER" id="PTHR33164:SF99">
    <property type="entry name" value="MARR FAMILY REGULATORY PROTEIN"/>
    <property type="match status" value="1"/>
</dbReference>
<dbReference type="GO" id="GO:0003700">
    <property type="term" value="F:DNA-binding transcription factor activity"/>
    <property type="evidence" value="ECO:0007669"/>
    <property type="project" value="InterPro"/>
</dbReference>
<dbReference type="InterPro" id="IPR036390">
    <property type="entry name" value="WH_DNA-bd_sf"/>
</dbReference>
<dbReference type="InterPro" id="IPR036388">
    <property type="entry name" value="WH-like_DNA-bd_sf"/>
</dbReference>
<dbReference type="GO" id="GO:0003677">
    <property type="term" value="F:DNA binding"/>
    <property type="evidence" value="ECO:0007669"/>
    <property type="project" value="UniProtKB-KW"/>
</dbReference>
<protein>
    <submittedName>
        <fullName evidence="5">MarR family transcriptional regulator</fullName>
    </submittedName>
</protein>
<reference evidence="5 6" key="1">
    <citation type="journal article" date="2014" name="Int. J. Syst. Evol. Microbiol.">
        <title>Lysinibacillus halotolerans sp. nov., isolated from saline-alkaline soil.</title>
        <authorList>
            <person name="Kong D."/>
            <person name="Wang Y."/>
            <person name="Zhao B."/>
            <person name="Li Y."/>
            <person name="Song J."/>
            <person name="Zhai Y."/>
            <person name="Zhang C."/>
            <person name="Wang H."/>
            <person name="Chen X."/>
            <person name="Zhao B."/>
            <person name="Ruan Z."/>
        </authorList>
    </citation>
    <scope>NUCLEOTIDE SEQUENCE [LARGE SCALE GENOMIC DNA]</scope>
    <source>
        <strain evidence="5 6">MCCC 1A12703</strain>
    </source>
</reference>
<dbReference type="PANTHER" id="PTHR33164">
    <property type="entry name" value="TRANSCRIPTIONAL REGULATOR, MARR FAMILY"/>
    <property type="match status" value="1"/>
</dbReference>
<dbReference type="Gene3D" id="1.10.10.10">
    <property type="entry name" value="Winged helix-like DNA-binding domain superfamily/Winged helix DNA-binding domain"/>
    <property type="match status" value="1"/>
</dbReference>
<comment type="caution">
    <text evidence="5">The sequence shown here is derived from an EMBL/GenBank/DDBJ whole genome shotgun (WGS) entry which is preliminary data.</text>
</comment>
<feature type="domain" description="HTH marR-type" evidence="4">
    <location>
        <begin position="1"/>
        <end position="137"/>
    </location>
</feature>
<dbReference type="OrthoDB" id="5195026at2"/>
<organism evidence="5 6">
    <name type="scientific">Lysinibacillus halotolerans</name>
    <dbReference type="NCBI Taxonomy" id="1368476"/>
    <lineage>
        <taxon>Bacteria</taxon>
        <taxon>Bacillati</taxon>
        <taxon>Bacillota</taxon>
        <taxon>Bacilli</taxon>
        <taxon>Bacillales</taxon>
        <taxon>Bacillaceae</taxon>
        <taxon>Lysinibacillus</taxon>
    </lineage>
</organism>
<evidence type="ECO:0000256" key="2">
    <source>
        <dbReference type="ARBA" id="ARBA00023125"/>
    </source>
</evidence>
<dbReference type="RefSeq" id="WP_122972762.1">
    <property type="nucleotide sequence ID" value="NZ_RHLQ01000035.1"/>
</dbReference>